<feature type="compositionally biased region" description="Basic residues" evidence="6">
    <location>
        <begin position="302"/>
        <end position="314"/>
    </location>
</feature>
<feature type="region of interest" description="Disordered" evidence="6">
    <location>
        <begin position="408"/>
        <end position="441"/>
    </location>
</feature>
<dbReference type="GO" id="GO:0006364">
    <property type="term" value="P:rRNA processing"/>
    <property type="evidence" value="ECO:0007669"/>
    <property type="project" value="TreeGrafter"/>
</dbReference>
<dbReference type="PANTHER" id="PTHR14211">
    <property type="entry name" value="GLIOMA SUPPRESSOR CANDIDATE REGION GENE 2"/>
    <property type="match status" value="1"/>
</dbReference>
<gene>
    <name evidence="7" type="ORF">ZYGM_002578</name>
</gene>
<feature type="compositionally biased region" description="Basic residues" evidence="6">
    <location>
        <begin position="359"/>
        <end position="370"/>
    </location>
</feature>
<feature type="compositionally biased region" description="Basic and acidic residues" evidence="6">
    <location>
        <begin position="279"/>
        <end position="293"/>
    </location>
</feature>
<feature type="region of interest" description="Disordered" evidence="6">
    <location>
        <begin position="263"/>
        <end position="320"/>
    </location>
</feature>
<comment type="caution">
    <text evidence="7">The sequence shown here is derived from an EMBL/GenBank/DDBJ whole genome shotgun (WGS) entry which is preliminary data.</text>
</comment>
<dbReference type="InterPro" id="IPR011687">
    <property type="entry name" value="Nop53/GLTSCR2"/>
</dbReference>
<feature type="compositionally biased region" description="Basic residues" evidence="6">
    <location>
        <begin position="13"/>
        <end position="22"/>
    </location>
</feature>
<evidence type="ECO:0000313" key="8">
    <source>
        <dbReference type="Proteomes" id="UP000301737"/>
    </source>
</evidence>
<comment type="subcellular location">
    <subcellularLocation>
        <location evidence="5">Nucleus</location>
        <location evidence="5">Nucleolus</location>
    </subcellularLocation>
    <subcellularLocation>
        <location evidence="5">Nucleus</location>
        <location evidence="5">Nucleoplasm</location>
    </subcellularLocation>
</comment>
<dbReference type="GO" id="GO:0008097">
    <property type="term" value="F:5S rRNA binding"/>
    <property type="evidence" value="ECO:0007669"/>
    <property type="project" value="TreeGrafter"/>
</dbReference>
<dbReference type="EMBL" id="BIMX01000019">
    <property type="protein sequence ID" value="GCF00560.1"/>
    <property type="molecule type" value="Genomic_DNA"/>
</dbReference>
<evidence type="ECO:0000256" key="3">
    <source>
        <dbReference type="ARBA" id="ARBA00022517"/>
    </source>
</evidence>
<evidence type="ECO:0000256" key="5">
    <source>
        <dbReference type="PIRNR" id="PIRNR017302"/>
    </source>
</evidence>
<protein>
    <recommendedName>
        <fullName evidence="2 5">Ribosome biogenesis protein NOP53</fullName>
    </recommendedName>
</protein>
<evidence type="ECO:0000313" key="7">
    <source>
        <dbReference type="EMBL" id="GCF00560.1"/>
    </source>
</evidence>
<dbReference type="Pfam" id="PF07767">
    <property type="entry name" value="Nop53"/>
    <property type="match status" value="1"/>
</dbReference>
<comment type="similarity">
    <text evidence="1 5">Belongs to the NOP53 family.</text>
</comment>
<organism evidence="7 8">
    <name type="scientific">Zygosaccharomyces mellis</name>
    <dbReference type="NCBI Taxonomy" id="42258"/>
    <lineage>
        <taxon>Eukaryota</taxon>
        <taxon>Fungi</taxon>
        <taxon>Dikarya</taxon>
        <taxon>Ascomycota</taxon>
        <taxon>Saccharomycotina</taxon>
        <taxon>Saccharomycetes</taxon>
        <taxon>Saccharomycetales</taxon>
        <taxon>Saccharomycetaceae</taxon>
        <taxon>Zygosaccharomyces</taxon>
    </lineage>
</organism>
<dbReference type="PIRSF" id="PIRSF017302">
    <property type="entry name" value="Gltscr2"/>
    <property type="match status" value="1"/>
</dbReference>
<keyword evidence="8" id="KW-1185">Reference proteome</keyword>
<evidence type="ECO:0000256" key="2">
    <source>
        <dbReference type="ARBA" id="ARBA00018339"/>
    </source>
</evidence>
<feature type="region of interest" description="Disordered" evidence="6">
    <location>
        <begin position="341"/>
        <end position="372"/>
    </location>
</feature>
<evidence type="ECO:0000256" key="1">
    <source>
        <dbReference type="ARBA" id="ARBA00008838"/>
    </source>
</evidence>
<feature type="region of interest" description="Disordered" evidence="6">
    <location>
        <begin position="183"/>
        <end position="204"/>
    </location>
</feature>
<dbReference type="GO" id="GO:0000027">
    <property type="term" value="P:ribosomal large subunit assembly"/>
    <property type="evidence" value="ECO:0007669"/>
    <property type="project" value="UniProtKB-UniRule"/>
</dbReference>
<reference evidence="7 8" key="1">
    <citation type="submission" date="2019-01" db="EMBL/GenBank/DDBJ databases">
        <title>Draft Genome Sequencing of Zygosaccharomyces mellis Ca-7.</title>
        <authorList>
            <person name="Shiwa Y."/>
            <person name="Kanesaki Y."/>
            <person name="Ishige T."/>
            <person name="Mura K."/>
            <person name="Hori T."/>
            <person name="Tamura T."/>
        </authorList>
    </citation>
    <scope>NUCLEOTIDE SEQUENCE [LARGE SCALE GENOMIC DNA]</scope>
    <source>
        <strain evidence="7 8">Ca-7</strain>
    </source>
</reference>
<keyword evidence="4 5" id="KW-0539">Nucleus</keyword>
<dbReference type="GO" id="GO:0005730">
    <property type="term" value="C:nucleolus"/>
    <property type="evidence" value="ECO:0007669"/>
    <property type="project" value="UniProtKB-SubCell"/>
</dbReference>
<evidence type="ECO:0000256" key="6">
    <source>
        <dbReference type="SAM" id="MobiDB-lite"/>
    </source>
</evidence>
<evidence type="ECO:0000256" key="4">
    <source>
        <dbReference type="ARBA" id="ARBA00023242"/>
    </source>
</evidence>
<dbReference type="AlphaFoldDB" id="A0A4C2ECI7"/>
<feature type="compositionally biased region" description="Basic and acidic residues" evidence="6">
    <location>
        <begin position="341"/>
        <end position="355"/>
    </location>
</feature>
<feature type="compositionally biased region" description="Polar residues" evidence="6">
    <location>
        <begin position="186"/>
        <end position="202"/>
    </location>
</feature>
<keyword evidence="3 5" id="KW-0690">Ribosome biogenesis</keyword>
<proteinExistence type="inferred from homology"/>
<name>A0A4C2ECI7_9SACH</name>
<comment type="function">
    <text evidence="5">May play a role in ribosome biogenesis.</text>
</comment>
<sequence length="441" mass="51303">MSAVHRPSQYKQPSRKGKKAWRKNIDISDVEKGLQDKHELEITHGTQDLSQLQDNKLFQVDDQGDLDLKSKLIKRKQIKKNIKSKEILDAVKTNSKVDIVKHPKKSDQPKDKIQNVSKKELQQLLNLAGKNVGESKWKNRVAKEGLIKSGAFDLWNSGSDEKITTRAGMQLKVSPDKKIPEELVEKSTTGWSLPSARPSTMQRAPEKVQEYEDLPHAGKSYNPNTEDWNQLIMAEYNFEKAKENNRIAQREYSAKIAHLMEVLGASEEEESDASEEEKEDRQEEDRTNSEDTRLSINEVVKNKKKTKHQRNKAKRHEERVKMQNELKRLRSQLHELEKLQEVEKEVERKEEEKTLSKVQKPRRNKKHKLGTKYSAREANLEVKFSDELSDSLRKLKPEGNLLYDQMRKLQSTGKVEPRVPVRRSKGNKPKVTEKWTYKDFK</sequence>
<dbReference type="Proteomes" id="UP000301737">
    <property type="component" value="Unassembled WGS sequence"/>
</dbReference>
<dbReference type="OrthoDB" id="5072at2759"/>
<dbReference type="GO" id="GO:0005654">
    <property type="term" value="C:nucleoplasm"/>
    <property type="evidence" value="ECO:0007669"/>
    <property type="project" value="UniProtKB-SubCell"/>
</dbReference>
<feature type="compositionally biased region" description="Acidic residues" evidence="6">
    <location>
        <begin position="266"/>
        <end position="278"/>
    </location>
</feature>
<dbReference type="PANTHER" id="PTHR14211:SF7">
    <property type="entry name" value="RIBOSOME BIOGENESIS PROTEIN NOP53"/>
    <property type="match status" value="1"/>
</dbReference>
<feature type="compositionally biased region" description="Basic and acidic residues" evidence="6">
    <location>
        <begin position="430"/>
        <end position="441"/>
    </location>
</feature>
<feature type="region of interest" description="Disordered" evidence="6">
    <location>
        <begin position="1"/>
        <end position="24"/>
    </location>
</feature>
<accession>A0A4C2ECI7</accession>